<proteinExistence type="predicted"/>
<reference evidence="1" key="1">
    <citation type="submission" date="2021-06" db="EMBL/GenBank/DDBJ databases">
        <authorList>
            <consortium name="DOE Joint Genome Institute"/>
            <person name="Mondo S.J."/>
            <person name="Amses K.R."/>
            <person name="Simmons D.R."/>
            <person name="Longcore J.E."/>
            <person name="Seto K."/>
            <person name="Alves G.H."/>
            <person name="Bonds A.E."/>
            <person name="Quandt C.A."/>
            <person name="Davis W.J."/>
            <person name="Chang Y."/>
            <person name="Letcher P.M."/>
            <person name="Powell M.J."/>
            <person name="Kuo A."/>
            <person name="Labutti K."/>
            <person name="Pangilinan J."/>
            <person name="Andreopoulos W."/>
            <person name="Tritt A."/>
            <person name="Riley R."/>
            <person name="Hundley H."/>
            <person name="Johnson J."/>
            <person name="Lipzen A."/>
            <person name="Barry K."/>
            <person name="Berbee M.L."/>
            <person name="Buchler N.E."/>
            <person name="Grigoriev I.V."/>
            <person name="Spatafora J.W."/>
            <person name="Stajich J.E."/>
            <person name="James T.Y."/>
        </authorList>
    </citation>
    <scope>NUCLEOTIDE SEQUENCE</scope>
    <source>
        <strain evidence="1">AG</strain>
    </source>
</reference>
<comment type="caution">
    <text evidence="1">The sequence shown here is derived from an EMBL/GenBank/DDBJ whole genome shotgun (WGS) entry which is preliminary data.</text>
</comment>
<dbReference type="PANTHER" id="PTHR31635:SF196">
    <property type="entry name" value="REVERSE TRANSCRIPTASE DOMAIN-CONTAINING PROTEIN-RELATED"/>
    <property type="match status" value="1"/>
</dbReference>
<evidence type="ECO:0000313" key="1">
    <source>
        <dbReference type="EMBL" id="KAI8576323.1"/>
    </source>
</evidence>
<dbReference type="AlphaFoldDB" id="A0AAD5E378"/>
<dbReference type="RefSeq" id="XP_051441327.1">
    <property type="nucleotide sequence ID" value="XM_051584682.1"/>
</dbReference>
<organism evidence="1 2">
    <name type="scientific">Umbelopsis ramanniana AG</name>
    <dbReference type="NCBI Taxonomy" id="1314678"/>
    <lineage>
        <taxon>Eukaryota</taxon>
        <taxon>Fungi</taxon>
        <taxon>Fungi incertae sedis</taxon>
        <taxon>Mucoromycota</taxon>
        <taxon>Mucoromycotina</taxon>
        <taxon>Umbelopsidomycetes</taxon>
        <taxon>Umbelopsidales</taxon>
        <taxon>Umbelopsidaceae</taxon>
        <taxon>Umbelopsis</taxon>
    </lineage>
</organism>
<evidence type="ECO:0008006" key="3">
    <source>
        <dbReference type="Google" id="ProtNLM"/>
    </source>
</evidence>
<dbReference type="PANTHER" id="PTHR31635">
    <property type="entry name" value="REVERSE TRANSCRIPTASE DOMAIN-CONTAINING PROTEIN-RELATED"/>
    <property type="match status" value="1"/>
</dbReference>
<dbReference type="EMBL" id="MU620957">
    <property type="protein sequence ID" value="KAI8576323.1"/>
    <property type="molecule type" value="Genomic_DNA"/>
</dbReference>
<reference evidence="1" key="2">
    <citation type="journal article" date="2022" name="Proc. Natl. Acad. Sci. U.S.A.">
        <title>Diploid-dominant life cycles characterize the early evolution of Fungi.</title>
        <authorList>
            <person name="Amses K.R."/>
            <person name="Simmons D.R."/>
            <person name="Longcore J.E."/>
            <person name="Mondo S.J."/>
            <person name="Seto K."/>
            <person name="Jeronimo G.H."/>
            <person name="Bonds A.E."/>
            <person name="Quandt C.A."/>
            <person name="Davis W.J."/>
            <person name="Chang Y."/>
            <person name="Federici B.A."/>
            <person name="Kuo A."/>
            <person name="LaButti K."/>
            <person name="Pangilinan J."/>
            <person name="Andreopoulos W."/>
            <person name="Tritt A."/>
            <person name="Riley R."/>
            <person name="Hundley H."/>
            <person name="Johnson J."/>
            <person name="Lipzen A."/>
            <person name="Barry K."/>
            <person name="Lang B.F."/>
            <person name="Cuomo C.A."/>
            <person name="Buchler N.E."/>
            <person name="Grigoriev I.V."/>
            <person name="Spatafora J.W."/>
            <person name="Stajich J.E."/>
            <person name="James T.Y."/>
        </authorList>
    </citation>
    <scope>NUCLEOTIDE SEQUENCE</scope>
    <source>
        <strain evidence="1">AG</strain>
    </source>
</reference>
<evidence type="ECO:0000313" key="2">
    <source>
        <dbReference type="Proteomes" id="UP001206595"/>
    </source>
</evidence>
<protein>
    <recommendedName>
        <fullName evidence="3">Reverse transcriptase domain-containing protein</fullName>
    </recommendedName>
</protein>
<sequence>MDHDSHHLLNHLKVTPSPPSLTDHSILTISLETGAPDHGPGWWKLNTNILASPTFQRNIRDFLEFCFNPEGPFGHTTPKLLDHDEYDSLKYMLRKLCMDYSAKQQRKKKKHLLYINSEINRISEIIPTARTSPQQQLLQSLLTELDKIELERLEGQAIRSRILWREQGEKSTAYFFRTLKSRQAKAQMTSIDHPHTGVSCDTTTEILEATTTFYKDLFTPSDIPITETRSFLQHTPANVFSEEEKQECIRPILRDEILDVVNSSPNQKAPGNDGIPFEFYKTFQNSILIDILTSQCNQTLKKAHIPESWNSTNTVLIHKKNCRRDLRNWRPIALVNADSKIFSKVLSNRIQQTISLCIDQYQTGFVRGRYIADNAAAALLLMEHAERTQKKKKKRTPTLHASS</sequence>
<name>A0AAD5E378_UMBRA</name>
<keyword evidence="2" id="KW-1185">Reference proteome</keyword>
<dbReference type="GeneID" id="75910032"/>
<accession>A0AAD5E378</accession>
<gene>
    <name evidence="1" type="ORF">K450DRAFT_202076</name>
</gene>
<dbReference type="Proteomes" id="UP001206595">
    <property type="component" value="Unassembled WGS sequence"/>
</dbReference>